<accession>A0AAV8W7Z5</accession>
<dbReference type="InterPro" id="IPR029058">
    <property type="entry name" value="AB_hydrolase_fold"/>
</dbReference>
<organism evidence="11 12">
    <name type="scientific">Exocentrus adspersus</name>
    <dbReference type="NCBI Taxonomy" id="1586481"/>
    <lineage>
        <taxon>Eukaryota</taxon>
        <taxon>Metazoa</taxon>
        <taxon>Ecdysozoa</taxon>
        <taxon>Arthropoda</taxon>
        <taxon>Hexapoda</taxon>
        <taxon>Insecta</taxon>
        <taxon>Pterygota</taxon>
        <taxon>Neoptera</taxon>
        <taxon>Endopterygota</taxon>
        <taxon>Coleoptera</taxon>
        <taxon>Polyphaga</taxon>
        <taxon>Cucujiformia</taxon>
        <taxon>Chrysomeloidea</taxon>
        <taxon>Cerambycidae</taxon>
        <taxon>Lamiinae</taxon>
        <taxon>Acanthocinini</taxon>
        <taxon>Exocentrus</taxon>
    </lineage>
</organism>
<evidence type="ECO:0000256" key="8">
    <source>
        <dbReference type="PIRSR" id="PIRSR000862-1"/>
    </source>
</evidence>
<keyword evidence="3 7" id="KW-0378">Hydrolase</keyword>
<evidence type="ECO:0000256" key="5">
    <source>
        <dbReference type="ARBA" id="ARBA00023098"/>
    </source>
</evidence>
<keyword evidence="12" id="KW-1185">Reference proteome</keyword>
<evidence type="ECO:0000256" key="6">
    <source>
        <dbReference type="ARBA" id="ARBA00023180"/>
    </source>
</evidence>
<dbReference type="FunFam" id="3.40.50.1820:FF:000021">
    <property type="entry name" value="Lipase"/>
    <property type="match status" value="1"/>
</dbReference>
<dbReference type="InterPro" id="IPR025483">
    <property type="entry name" value="Lipase_euk"/>
</dbReference>
<sequence length="411" mass="46637">MLLIFMLIFINVIVNDAVNYTNCNTIEKIIKSRSECMYNPDEYLDVPHIIARHGYPSETHIVTTDDGYLLEIHRIPGPKSGKRGGQPVFLQHGLLGSSADWIMNGNNALGFLLADQGYDVWLGNARGNTYSKAHISIPVDNPQFWNFSWHEMGTHDLPAALYYVGNITEKPKDIIYIGHSMGTTMFFVFSSIYPQIAKNVKLMIALAPVAIMTHIKSPIRYLAPFSVDYQWLAKYLGLNQFLPNNKILKFIAYDCELFQIDKEICENIIFAVAGYDEAEFNQKILPLVLKNDPAGTSTKTVIHYAQEIREGHFQWFDYGASGNMATYGNAVPPKYNISAIKTPVYMMYADNDWLASFVDVQQLAENITSLVGLDKVKLESFNHIDFLFGKDAEVLVYRPLMNVMRNFTDHL</sequence>
<feature type="active site" description="Charge relay system" evidence="8">
    <location>
        <position position="383"/>
    </location>
</feature>
<dbReference type="GO" id="GO:0016788">
    <property type="term" value="F:hydrolase activity, acting on ester bonds"/>
    <property type="evidence" value="ECO:0007669"/>
    <property type="project" value="InterPro"/>
</dbReference>
<gene>
    <name evidence="11" type="ORF">NQ315_007815</name>
</gene>
<comment type="similarity">
    <text evidence="1 7">Belongs to the AB hydrolase superfamily. Lipase family.</text>
</comment>
<name>A0AAV8W7Z5_9CUCU</name>
<keyword evidence="5" id="KW-0443">Lipid metabolism</keyword>
<evidence type="ECO:0000256" key="4">
    <source>
        <dbReference type="ARBA" id="ARBA00022963"/>
    </source>
</evidence>
<feature type="domain" description="Partial AB-hydrolase lipase" evidence="10">
    <location>
        <begin position="47"/>
        <end position="105"/>
    </location>
</feature>
<dbReference type="Gene3D" id="3.40.50.1820">
    <property type="entry name" value="alpha/beta hydrolase"/>
    <property type="match status" value="1"/>
</dbReference>
<dbReference type="InterPro" id="IPR006693">
    <property type="entry name" value="AB_hydrolase_lipase"/>
</dbReference>
<dbReference type="GO" id="GO:0016042">
    <property type="term" value="P:lipid catabolic process"/>
    <property type="evidence" value="ECO:0007669"/>
    <property type="project" value="UniProtKB-KW"/>
</dbReference>
<feature type="signal peptide" evidence="9">
    <location>
        <begin position="1"/>
        <end position="17"/>
    </location>
</feature>
<evidence type="ECO:0000256" key="2">
    <source>
        <dbReference type="ARBA" id="ARBA00022729"/>
    </source>
</evidence>
<dbReference type="PANTHER" id="PTHR11005">
    <property type="entry name" value="LYSOSOMAL ACID LIPASE-RELATED"/>
    <property type="match status" value="1"/>
</dbReference>
<reference evidence="11 12" key="1">
    <citation type="journal article" date="2023" name="Insect Mol. Biol.">
        <title>Genome sequencing provides insights into the evolution of gene families encoding plant cell wall-degrading enzymes in longhorned beetles.</title>
        <authorList>
            <person name="Shin N.R."/>
            <person name="Okamura Y."/>
            <person name="Kirsch R."/>
            <person name="Pauchet Y."/>
        </authorList>
    </citation>
    <scope>NUCLEOTIDE SEQUENCE [LARGE SCALE GENOMIC DNA]</scope>
    <source>
        <strain evidence="11">EAD_L_NR</strain>
    </source>
</reference>
<evidence type="ECO:0000256" key="7">
    <source>
        <dbReference type="PIRNR" id="PIRNR000862"/>
    </source>
</evidence>
<evidence type="ECO:0000313" key="11">
    <source>
        <dbReference type="EMBL" id="KAJ8922780.1"/>
    </source>
</evidence>
<evidence type="ECO:0000256" key="9">
    <source>
        <dbReference type="SAM" id="SignalP"/>
    </source>
</evidence>
<evidence type="ECO:0000256" key="1">
    <source>
        <dbReference type="ARBA" id="ARBA00010701"/>
    </source>
</evidence>
<evidence type="ECO:0000256" key="3">
    <source>
        <dbReference type="ARBA" id="ARBA00022801"/>
    </source>
</evidence>
<comment type="caution">
    <text evidence="11">The sequence shown here is derived from an EMBL/GenBank/DDBJ whole genome shotgun (WGS) entry which is preliminary data.</text>
</comment>
<dbReference type="Proteomes" id="UP001159042">
    <property type="component" value="Unassembled WGS sequence"/>
</dbReference>
<keyword evidence="6" id="KW-0325">Glycoprotein</keyword>
<proteinExistence type="inferred from homology"/>
<evidence type="ECO:0000259" key="10">
    <source>
        <dbReference type="Pfam" id="PF04083"/>
    </source>
</evidence>
<evidence type="ECO:0000313" key="12">
    <source>
        <dbReference type="Proteomes" id="UP001159042"/>
    </source>
</evidence>
<feature type="active site" description="Charge relay system" evidence="8">
    <location>
        <position position="352"/>
    </location>
</feature>
<keyword evidence="2 9" id="KW-0732">Signal</keyword>
<feature type="active site" description="Nucleophile" evidence="8">
    <location>
        <position position="180"/>
    </location>
</feature>
<protein>
    <recommendedName>
        <fullName evidence="7">Lipase</fullName>
    </recommendedName>
</protein>
<dbReference type="AlphaFoldDB" id="A0AAV8W7Z5"/>
<dbReference type="EMBL" id="JANEYG010000006">
    <property type="protein sequence ID" value="KAJ8922780.1"/>
    <property type="molecule type" value="Genomic_DNA"/>
</dbReference>
<dbReference type="PIRSF" id="PIRSF000862">
    <property type="entry name" value="Steryl_ester_lip"/>
    <property type="match status" value="1"/>
</dbReference>
<dbReference type="SUPFAM" id="SSF53474">
    <property type="entry name" value="alpha/beta-Hydrolases"/>
    <property type="match status" value="1"/>
</dbReference>
<dbReference type="Pfam" id="PF04083">
    <property type="entry name" value="Abhydro_lipase"/>
    <property type="match status" value="1"/>
</dbReference>
<keyword evidence="4 7" id="KW-0442">Lipid degradation</keyword>
<feature type="chain" id="PRO_5044012498" description="Lipase" evidence="9">
    <location>
        <begin position="18"/>
        <end position="411"/>
    </location>
</feature>